<evidence type="ECO:0000313" key="1">
    <source>
        <dbReference type="EMBL" id="CAG8499204.1"/>
    </source>
</evidence>
<gene>
    <name evidence="1" type="ORF">ALEPTO_LOCUS3398</name>
</gene>
<name>A0A9N8ZKT8_9GLOM</name>
<dbReference type="EMBL" id="CAJVPS010000624">
    <property type="protein sequence ID" value="CAG8499204.1"/>
    <property type="molecule type" value="Genomic_DNA"/>
</dbReference>
<protein>
    <submittedName>
        <fullName evidence="1">14290_t:CDS:1</fullName>
    </submittedName>
</protein>
<dbReference type="Proteomes" id="UP000789508">
    <property type="component" value="Unassembled WGS sequence"/>
</dbReference>
<comment type="caution">
    <text evidence="1">The sequence shown here is derived from an EMBL/GenBank/DDBJ whole genome shotgun (WGS) entry which is preliminary data.</text>
</comment>
<sequence length="117" mass="13383">MLGKMFDPANDAKQEIEIFQIPILTSEIDLAVQQGAALLHSVEIKFYECGSYSIQKPDVSSWRQDFSDTGYGILRNFAAEIEKRILIRFLSLNWEIKEGEITLKLFNFVDSVKGHLN</sequence>
<dbReference type="AlphaFoldDB" id="A0A9N8ZKT8"/>
<evidence type="ECO:0000313" key="2">
    <source>
        <dbReference type="Proteomes" id="UP000789508"/>
    </source>
</evidence>
<accession>A0A9N8ZKT8</accession>
<organism evidence="1 2">
    <name type="scientific">Ambispora leptoticha</name>
    <dbReference type="NCBI Taxonomy" id="144679"/>
    <lineage>
        <taxon>Eukaryota</taxon>
        <taxon>Fungi</taxon>
        <taxon>Fungi incertae sedis</taxon>
        <taxon>Mucoromycota</taxon>
        <taxon>Glomeromycotina</taxon>
        <taxon>Glomeromycetes</taxon>
        <taxon>Archaeosporales</taxon>
        <taxon>Ambisporaceae</taxon>
        <taxon>Ambispora</taxon>
    </lineage>
</organism>
<proteinExistence type="predicted"/>
<reference evidence="1" key="1">
    <citation type="submission" date="2021-06" db="EMBL/GenBank/DDBJ databases">
        <authorList>
            <person name="Kallberg Y."/>
            <person name="Tangrot J."/>
            <person name="Rosling A."/>
        </authorList>
    </citation>
    <scope>NUCLEOTIDE SEQUENCE</scope>
    <source>
        <strain evidence="1">FL130A</strain>
    </source>
</reference>
<keyword evidence="2" id="KW-1185">Reference proteome</keyword>